<keyword evidence="1" id="KW-0472">Membrane</keyword>
<evidence type="ECO:0000313" key="2">
    <source>
        <dbReference type="EMBL" id="EAR87497.2"/>
    </source>
</evidence>
<feature type="transmembrane region" description="Helical" evidence="1">
    <location>
        <begin position="301"/>
        <end position="323"/>
    </location>
</feature>
<keyword evidence="3" id="KW-1185">Reference proteome</keyword>
<organism evidence="2 3">
    <name type="scientific">Tetrahymena thermophila (strain SB210)</name>
    <dbReference type="NCBI Taxonomy" id="312017"/>
    <lineage>
        <taxon>Eukaryota</taxon>
        <taxon>Sar</taxon>
        <taxon>Alveolata</taxon>
        <taxon>Ciliophora</taxon>
        <taxon>Intramacronucleata</taxon>
        <taxon>Oligohymenophorea</taxon>
        <taxon>Hymenostomatida</taxon>
        <taxon>Tetrahymenina</taxon>
        <taxon>Tetrahymenidae</taxon>
        <taxon>Tetrahymena</taxon>
    </lineage>
</organism>
<name>I7MHF9_TETTS</name>
<dbReference type="InParanoid" id="I7MHF9"/>
<dbReference type="RefSeq" id="XP_001007742.2">
    <property type="nucleotide sequence ID" value="XM_001007742.2"/>
</dbReference>
<dbReference type="GeneID" id="7833044"/>
<evidence type="ECO:0000313" key="3">
    <source>
        <dbReference type="Proteomes" id="UP000009168"/>
    </source>
</evidence>
<accession>I7MHF9</accession>
<reference evidence="3" key="1">
    <citation type="journal article" date="2006" name="PLoS Biol.">
        <title>Macronuclear genome sequence of the ciliate Tetrahymena thermophila, a model eukaryote.</title>
        <authorList>
            <person name="Eisen J.A."/>
            <person name="Coyne R.S."/>
            <person name="Wu M."/>
            <person name="Wu D."/>
            <person name="Thiagarajan M."/>
            <person name="Wortman J.R."/>
            <person name="Badger J.H."/>
            <person name="Ren Q."/>
            <person name="Amedeo P."/>
            <person name="Jones K.M."/>
            <person name="Tallon L.J."/>
            <person name="Delcher A.L."/>
            <person name="Salzberg S.L."/>
            <person name="Silva J.C."/>
            <person name="Haas B.J."/>
            <person name="Majoros W.H."/>
            <person name="Farzad M."/>
            <person name="Carlton J.M."/>
            <person name="Smith R.K. Jr."/>
            <person name="Garg J."/>
            <person name="Pearlman R.E."/>
            <person name="Karrer K.M."/>
            <person name="Sun L."/>
            <person name="Manning G."/>
            <person name="Elde N.C."/>
            <person name="Turkewitz A.P."/>
            <person name="Asai D.J."/>
            <person name="Wilkes D.E."/>
            <person name="Wang Y."/>
            <person name="Cai H."/>
            <person name="Collins K."/>
            <person name="Stewart B.A."/>
            <person name="Lee S.R."/>
            <person name="Wilamowska K."/>
            <person name="Weinberg Z."/>
            <person name="Ruzzo W.L."/>
            <person name="Wloga D."/>
            <person name="Gaertig J."/>
            <person name="Frankel J."/>
            <person name="Tsao C.-C."/>
            <person name="Gorovsky M.A."/>
            <person name="Keeling P.J."/>
            <person name="Waller R.F."/>
            <person name="Patron N.J."/>
            <person name="Cherry J.M."/>
            <person name="Stover N.A."/>
            <person name="Krieger C.J."/>
            <person name="del Toro C."/>
            <person name="Ryder H.F."/>
            <person name="Williamson S.C."/>
            <person name="Barbeau R.A."/>
            <person name="Hamilton E.P."/>
            <person name="Orias E."/>
        </authorList>
    </citation>
    <scope>NUCLEOTIDE SEQUENCE [LARGE SCALE GENOMIC DNA]</scope>
    <source>
        <strain evidence="3">SB210</strain>
    </source>
</reference>
<dbReference type="AlphaFoldDB" id="I7MHF9"/>
<dbReference type="EMBL" id="GG662853">
    <property type="protein sequence ID" value="EAR87497.2"/>
    <property type="molecule type" value="Genomic_DNA"/>
</dbReference>
<sequence>MNIAKFDIFSSHFLFNIQNQDRRKATTTGFILTLVTILVVFTYFVYLSYHYFTNQIDPKYRSQSQSSQNVELPIIKDLIAFRFEYDQNKNIKELEQKNNKTYLNHYAMFRLQNKSNENLVLLKLQSCQNPLLSDYTCIDTSSVSDQLLELNSKENIISQILILTFTCYSDYFQQQTPPNCANQTELNNVIGQWRAKLHIKLLTSQYNITSQQMDINYIDKFLYLSTSQGSFTYLTAQKYLTTIKDGIFFQSSVEYSSLGSYEFQTQQLNILQDNIPIGDLCLQLGNIIQQIYIQYPTFPEVLALVNTIFAILMTLGYLEVIFFDKKMKKSEDIEEKNTDQDNVSVPTILTKSKEQINKQQSFKPIQFDFKNYLDEQKEQTKDETPKSLFYSKQISQSDKLIYQENALHNSKKTSRKCCQLFRKPENEIQNEIKREIEQEVMRYLNIFEVYKDLLLLKKAIMMLLTQEQLAAIKFIGCSPPSCQKSNQQKKGDMSKQKFNFLQSQIEILSSAELQSQYFQSYIEKCQNSDNLSDLDKRIISCIFKIEQN</sequence>
<feature type="transmembrane region" description="Helical" evidence="1">
    <location>
        <begin position="30"/>
        <end position="52"/>
    </location>
</feature>
<keyword evidence="1" id="KW-1133">Transmembrane helix</keyword>
<dbReference type="KEGG" id="tet:TTHERM_00068050"/>
<dbReference type="Proteomes" id="UP000009168">
    <property type="component" value="Unassembled WGS sequence"/>
</dbReference>
<keyword evidence="1 2" id="KW-0812">Transmembrane</keyword>
<proteinExistence type="predicted"/>
<dbReference type="OrthoDB" id="302623at2759"/>
<evidence type="ECO:0000256" key="1">
    <source>
        <dbReference type="SAM" id="Phobius"/>
    </source>
</evidence>
<protein>
    <submittedName>
        <fullName evidence="2">Transmembrane protein, putative</fullName>
    </submittedName>
</protein>
<gene>
    <name evidence="2" type="ORF">TTHERM_00068050</name>
</gene>